<evidence type="ECO:0000256" key="7">
    <source>
        <dbReference type="ARBA" id="ARBA00023027"/>
    </source>
</evidence>
<keyword evidence="7" id="KW-0520">NAD</keyword>
<dbReference type="FunFam" id="3.40.50.720:FF:000208">
    <property type="entry name" value="Prephenate dehydrogenase"/>
    <property type="match status" value="1"/>
</dbReference>
<dbReference type="EC" id="1.3.1.12" evidence="3"/>
<protein>
    <recommendedName>
        <fullName evidence="3">prephenate dehydrogenase</fullName>
        <ecNumber evidence="3">1.3.1.12</ecNumber>
    </recommendedName>
</protein>
<evidence type="ECO:0000259" key="10">
    <source>
        <dbReference type="PROSITE" id="PS51176"/>
    </source>
</evidence>
<dbReference type="PROSITE" id="PS51176">
    <property type="entry name" value="PDH_ADH"/>
    <property type="match status" value="1"/>
</dbReference>
<dbReference type="GO" id="GO:0006571">
    <property type="term" value="P:tyrosine biosynthetic process"/>
    <property type="evidence" value="ECO:0007669"/>
    <property type="project" value="UniProtKB-KW"/>
</dbReference>
<evidence type="ECO:0000313" key="11">
    <source>
        <dbReference type="EMBL" id="KEQ00743.1"/>
    </source>
</evidence>
<reference evidence="11 12" key="1">
    <citation type="journal article" date="2014" name="PLoS Genet.">
        <title>Hidden diversity in honey bee gut symbionts detected by single-cell genomics.</title>
        <authorList>
            <person name="Engel P."/>
            <person name="Stepanauskas R."/>
            <person name="Moran N."/>
        </authorList>
    </citation>
    <scope>NUCLEOTIDE SEQUENCE [LARGE SCALE GENOMIC DNA]</scope>
    <source>
        <strain evidence="11 12">SCGC AB-598-J21</strain>
    </source>
</reference>
<keyword evidence="6" id="KW-0560">Oxidoreductase</keyword>
<evidence type="ECO:0000256" key="8">
    <source>
        <dbReference type="ARBA" id="ARBA00023141"/>
    </source>
</evidence>
<evidence type="ECO:0000256" key="5">
    <source>
        <dbReference type="ARBA" id="ARBA00022605"/>
    </source>
</evidence>
<comment type="catalytic activity">
    <reaction evidence="9">
        <text>prephenate + NAD(+) = 3-(4-hydroxyphenyl)pyruvate + CO2 + NADH</text>
        <dbReference type="Rhea" id="RHEA:13869"/>
        <dbReference type="ChEBI" id="CHEBI:16526"/>
        <dbReference type="ChEBI" id="CHEBI:29934"/>
        <dbReference type="ChEBI" id="CHEBI:36242"/>
        <dbReference type="ChEBI" id="CHEBI:57540"/>
        <dbReference type="ChEBI" id="CHEBI:57945"/>
        <dbReference type="EC" id="1.3.1.12"/>
    </reaction>
</comment>
<evidence type="ECO:0000256" key="3">
    <source>
        <dbReference type="ARBA" id="ARBA00012068"/>
    </source>
</evidence>
<dbReference type="GO" id="GO:0070403">
    <property type="term" value="F:NAD+ binding"/>
    <property type="evidence" value="ECO:0007669"/>
    <property type="project" value="InterPro"/>
</dbReference>
<proteinExistence type="inferred from homology"/>
<sequence>MFSEMNMRRLVLVGVGLIGGSLALDLKRAGLVAEVAGIDIDADNLTRALERRVVDYTYTQINAESVAEADMVLIATPVNTLPAICRQLVPYLSEHCIVTDVGSTKQLALKAFAAELPHHYPRCVAAHPIAGSDRHGALAAQFGLFAGKKCIVCAHEQQDEAALHTVVAMWQAVQAQIYHLDAARHDAIFAAVSHLPHMLAYAYVHQLAEAANADELLQFAGSGFRDFTRIAASNPQIWTDICLANRQVLAGLLQQQQYELAYLQDCLQQGDAQKLTAFFAKAQKIREDWHN</sequence>
<organism evidence="11 12">
    <name type="scientific">Snodgrassella alvi SCGC AB-598-J21</name>
    <dbReference type="NCBI Taxonomy" id="1385367"/>
    <lineage>
        <taxon>Bacteria</taxon>
        <taxon>Pseudomonadati</taxon>
        <taxon>Pseudomonadota</taxon>
        <taxon>Betaproteobacteria</taxon>
        <taxon>Neisseriales</taxon>
        <taxon>Neisseriaceae</taxon>
        <taxon>Snodgrassella</taxon>
    </lineage>
</organism>
<dbReference type="InterPro" id="IPR046825">
    <property type="entry name" value="PDH_C"/>
</dbReference>
<dbReference type="AlphaFoldDB" id="A0A074V5N1"/>
<dbReference type="GO" id="GO:0004665">
    <property type="term" value="F:prephenate dehydrogenase (NADP+) activity"/>
    <property type="evidence" value="ECO:0007669"/>
    <property type="project" value="InterPro"/>
</dbReference>
<accession>A0A074V5N1</accession>
<dbReference type="Pfam" id="PF02153">
    <property type="entry name" value="PDH_N"/>
    <property type="match status" value="1"/>
</dbReference>
<dbReference type="Gene3D" id="1.10.3660.10">
    <property type="entry name" value="6-phosphogluconate dehydrogenase C-terminal like domain"/>
    <property type="match status" value="1"/>
</dbReference>
<comment type="caution">
    <text evidence="11">The sequence shown here is derived from an EMBL/GenBank/DDBJ whole genome shotgun (WGS) entry which is preliminary data.</text>
</comment>
<dbReference type="InterPro" id="IPR008927">
    <property type="entry name" value="6-PGluconate_DH-like_C_sf"/>
</dbReference>
<evidence type="ECO:0000256" key="6">
    <source>
        <dbReference type="ARBA" id="ARBA00023002"/>
    </source>
</evidence>
<dbReference type="InterPro" id="IPR003099">
    <property type="entry name" value="Prephen_DH"/>
</dbReference>
<evidence type="ECO:0000256" key="9">
    <source>
        <dbReference type="ARBA" id="ARBA00049260"/>
    </source>
</evidence>
<feature type="domain" description="Prephenate/arogenate dehydrogenase" evidence="10">
    <location>
        <begin position="8"/>
        <end position="291"/>
    </location>
</feature>
<comment type="similarity">
    <text evidence="2">Belongs to the prephenate/arogenate dehydrogenase family.</text>
</comment>
<dbReference type="GO" id="GO:0008977">
    <property type="term" value="F:prephenate dehydrogenase (NAD+) activity"/>
    <property type="evidence" value="ECO:0007669"/>
    <property type="project" value="UniProtKB-EC"/>
</dbReference>
<evidence type="ECO:0000313" key="12">
    <source>
        <dbReference type="Proteomes" id="UP000027644"/>
    </source>
</evidence>
<dbReference type="InterPro" id="IPR050812">
    <property type="entry name" value="Preph/Arog_dehydrog"/>
</dbReference>
<dbReference type="SUPFAM" id="SSF48179">
    <property type="entry name" value="6-phosphogluconate dehydrogenase C-terminal domain-like"/>
    <property type="match status" value="1"/>
</dbReference>
<dbReference type="EMBL" id="AVQL01000446">
    <property type="protein sequence ID" value="KEQ00743.1"/>
    <property type="molecule type" value="Genomic_DNA"/>
</dbReference>
<keyword evidence="4" id="KW-0827">Tyrosine biosynthesis</keyword>
<dbReference type="Pfam" id="PF20463">
    <property type="entry name" value="PDH_C"/>
    <property type="match status" value="1"/>
</dbReference>
<dbReference type="InterPro" id="IPR046826">
    <property type="entry name" value="PDH_N"/>
</dbReference>
<name>A0A074V5N1_9NEIS</name>
<keyword evidence="5" id="KW-0028">Amino-acid biosynthesis</keyword>
<dbReference type="PANTHER" id="PTHR21363:SF0">
    <property type="entry name" value="PREPHENATE DEHYDROGENASE [NADP(+)]"/>
    <property type="match status" value="1"/>
</dbReference>
<dbReference type="PANTHER" id="PTHR21363">
    <property type="entry name" value="PREPHENATE DEHYDROGENASE"/>
    <property type="match status" value="1"/>
</dbReference>
<evidence type="ECO:0000256" key="1">
    <source>
        <dbReference type="ARBA" id="ARBA00005067"/>
    </source>
</evidence>
<evidence type="ECO:0000256" key="2">
    <source>
        <dbReference type="ARBA" id="ARBA00007964"/>
    </source>
</evidence>
<dbReference type="Proteomes" id="UP000027644">
    <property type="component" value="Unassembled WGS sequence"/>
</dbReference>
<dbReference type="SUPFAM" id="SSF51735">
    <property type="entry name" value="NAD(P)-binding Rossmann-fold domains"/>
    <property type="match status" value="1"/>
</dbReference>
<dbReference type="Gene3D" id="3.40.50.720">
    <property type="entry name" value="NAD(P)-binding Rossmann-like Domain"/>
    <property type="match status" value="1"/>
</dbReference>
<dbReference type="FunFam" id="1.10.3660.10:FF:000003">
    <property type="entry name" value="Prephenate dehydrogenase"/>
    <property type="match status" value="1"/>
</dbReference>
<evidence type="ECO:0000256" key="4">
    <source>
        <dbReference type="ARBA" id="ARBA00022498"/>
    </source>
</evidence>
<comment type="pathway">
    <text evidence="1">Amino-acid biosynthesis; L-tyrosine biosynthesis; (4-hydroxyphenyl)pyruvate from prephenate (NAD(+) route): step 1/1.</text>
</comment>
<gene>
    <name evidence="11" type="ORF">SASC598J21_015360</name>
</gene>
<keyword evidence="8" id="KW-0057">Aromatic amino acid biosynthesis</keyword>
<dbReference type="InterPro" id="IPR036291">
    <property type="entry name" value="NAD(P)-bd_dom_sf"/>
</dbReference>